<feature type="transmembrane region" description="Helical" evidence="2">
    <location>
        <begin position="672"/>
        <end position="695"/>
    </location>
</feature>
<organism evidence="4 5">
    <name type="scientific">Methanobrevibacter millerae</name>
    <dbReference type="NCBI Taxonomy" id="230361"/>
    <lineage>
        <taxon>Archaea</taxon>
        <taxon>Methanobacteriati</taxon>
        <taxon>Methanobacteriota</taxon>
        <taxon>Methanomada group</taxon>
        <taxon>Methanobacteria</taxon>
        <taxon>Methanobacteriales</taxon>
        <taxon>Methanobacteriaceae</taxon>
        <taxon>Methanobrevibacter</taxon>
    </lineage>
</organism>
<dbReference type="InterPro" id="IPR051172">
    <property type="entry name" value="Chlamydia_OmcB"/>
</dbReference>
<gene>
    <name evidence="4" type="ORF">E7Z73_01160</name>
</gene>
<feature type="domain" description="DUF11" evidence="3">
    <location>
        <begin position="266"/>
        <end position="378"/>
    </location>
</feature>
<dbReference type="RefSeq" id="WP_303735986.1">
    <property type="nucleotide sequence ID" value="NZ_SUTE01000007.1"/>
</dbReference>
<feature type="domain" description="DUF11" evidence="3">
    <location>
        <begin position="22"/>
        <end position="130"/>
    </location>
</feature>
<evidence type="ECO:0000259" key="3">
    <source>
        <dbReference type="Pfam" id="PF01345"/>
    </source>
</evidence>
<feature type="domain" description="DUF11" evidence="3">
    <location>
        <begin position="383"/>
        <end position="494"/>
    </location>
</feature>
<evidence type="ECO:0000313" key="4">
    <source>
        <dbReference type="EMBL" id="MBE6504340.1"/>
    </source>
</evidence>
<feature type="non-terminal residue" evidence="4">
    <location>
        <position position="1"/>
    </location>
</feature>
<feature type="region of interest" description="Disordered" evidence="1">
    <location>
        <begin position="614"/>
        <end position="673"/>
    </location>
</feature>
<feature type="domain" description="DUF11" evidence="3">
    <location>
        <begin position="500"/>
        <end position="613"/>
    </location>
</feature>
<keyword evidence="2" id="KW-0472">Membrane</keyword>
<dbReference type="PANTHER" id="PTHR34819:SF3">
    <property type="entry name" value="CELL SURFACE PROTEIN"/>
    <property type="match status" value="1"/>
</dbReference>
<name>A0A8T3VI23_9EURY</name>
<feature type="compositionally biased region" description="Pro residues" evidence="1">
    <location>
        <begin position="620"/>
        <end position="638"/>
    </location>
</feature>
<dbReference type="EMBL" id="SUTE01000007">
    <property type="protein sequence ID" value="MBE6504340.1"/>
    <property type="molecule type" value="Genomic_DNA"/>
</dbReference>
<dbReference type="InterPro" id="IPR001434">
    <property type="entry name" value="OmcB-like_DUF11"/>
</dbReference>
<keyword evidence="2" id="KW-0812">Transmembrane</keyword>
<feature type="domain" description="DUF11" evidence="3">
    <location>
        <begin position="137"/>
        <end position="245"/>
    </location>
</feature>
<evidence type="ECO:0000313" key="5">
    <source>
        <dbReference type="Proteomes" id="UP000762703"/>
    </source>
</evidence>
<dbReference type="Pfam" id="PF01345">
    <property type="entry name" value="DUF11"/>
    <property type="match status" value="5"/>
</dbReference>
<accession>A0A8T3VI23</accession>
<dbReference type="AlphaFoldDB" id="A0A8T3VI23"/>
<feature type="region of interest" description="Disordered" evidence="1">
    <location>
        <begin position="1"/>
        <end position="21"/>
    </location>
</feature>
<evidence type="ECO:0000256" key="2">
    <source>
        <dbReference type="SAM" id="Phobius"/>
    </source>
</evidence>
<dbReference type="NCBIfam" id="TIGR01451">
    <property type="entry name" value="B_ant_repeat"/>
    <property type="match status" value="1"/>
</dbReference>
<evidence type="ECO:0000256" key="1">
    <source>
        <dbReference type="SAM" id="MobiDB-lite"/>
    </source>
</evidence>
<protein>
    <submittedName>
        <fullName evidence="4">DUF11 domain-containing protein</fullName>
    </submittedName>
</protein>
<keyword evidence="2" id="KW-1133">Transmembrane helix</keyword>
<reference evidence="4" key="1">
    <citation type="submission" date="2019-04" db="EMBL/GenBank/DDBJ databases">
        <title>Evolution of Biomass-Degrading Anaerobic Consortia Revealed by Metagenomics.</title>
        <authorList>
            <person name="Peng X."/>
        </authorList>
    </citation>
    <scope>NUCLEOTIDE SEQUENCE</scope>
    <source>
        <strain evidence="4">SIG12</strain>
    </source>
</reference>
<proteinExistence type="predicted"/>
<dbReference type="Gene3D" id="2.60.40.10">
    <property type="entry name" value="Immunoglobulins"/>
    <property type="match status" value="2"/>
</dbReference>
<feature type="compositionally biased region" description="Polar residues" evidence="1">
    <location>
        <begin position="655"/>
        <end position="669"/>
    </location>
</feature>
<comment type="caution">
    <text evidence="4">The sequence shown here is derived from an EMBL/GenBank/DDBJ whole genome shotgun (WGS) entry which is preliminary data.</text>
</comment>
<dbReference type="InterPro" id="IPR047589">
    <property type="entry name" value="DUF11_rpt"/>
</dbReference>
<dbReference type="InterPro" id="IPR013783">
    <property type="entry name" value="Ig-like_fold"/>
</dbReference>
<sequence>GSNETENKKSNNTTNVFKPGMDVTKKSLTPNVLVGEQTLFLITVTNTGDVALGNVFVEEDMPNGLIYDSFTGDKWSKNGNVFNYNGVLAPGQSASFTIAFNTSMEGKFINCVVAGSDKTENKTTENTTNVVEPKVDVQKITITPLVLVGDQAEFEIIVTNTGKVALHNVILEETSYEGLIYDSFTDNGLWTHSVVNGKNVWTLNKVLNVNENVNLFVKFNTVTVGNFTNIVTVSSDETKDKTAKNTTIVYNNTEPVPEQDPSKNPDINIEKIALHKLLVIGSQAVFEIIVTNTGDAVLHDVCVSEDSFNGLVYDSWYDNTGLWTKNSDLTWTMNSPLYLGEIASFYVVFNTTKTGEFTNIVSVDSNETDKKSANDTVEVIKPDFAVEKIAINRSVLVGEQAMFEIIVQNLGQVDLNNVVVREDSFDGLVYDSFLDYTGLWTKNSDLSWSLNVPLAVGEYAGFFVVFNTTKTGNFVNVVVADSTEIPNKRANDTVEVLNADLEVQKITINKTVYVGEKVMFEIVVHNAGKVILNGVTIHENSFDGLVYDSFIDQYNLWTKNSDLSWTLNTPLYAGEYLSLFVVFNTNKVGTFTNVVSASSDKTQEKSANNVTTVIDKPIPEEPTPVVPEEPTPVVPEEPTPVEEKPTNVTNEAPVKNNNTSVPESPQKGSSDVLPATGNPLVMVLLALLAVGIGVLRRRD</sequence>
<dbReference type="PANTHER" id="PTHR34819">
    <property type="entry name" value="LARGE CYSTEINE-RICH PERIPLASMIC PROTEIN OMCB"/>
    <property type="match status" value="1"/>
</dbReference>
<dbReference type="Proteomes" id="UP000762703">
    <property type="component" value="Unassembled WGS sequence"/>
</dbReference>